<feature type="active site" description="Proton acceptor" evidence="10 12">
    <location>
        <position position="47"/>
    </location>
</feature>
<dbReference type="CDD" id="cd00429">
    <property type="entry name" value="RPE"/>
    <property type="match status" value="1"/>
</dbReference>
<dbReference type="GO" id="GO:0004750">
    <property type="term" value="F:D-ribulose-phosphate 3-epimerase activity"/>
    <property type="evidence" value="ECO:0007669"/>
    <property type="project" value="UniProtKB-UniRule"/>
</dbReference>
<feature type="binding site" evidence="10 14">
    <location>
        <position position="78"/>
    </location>
    <ligand>
        <name>substrate</name>
    </ligand>
</feature>
<dbReference type="GO" id="GO:0005737">
    <property type="term" value="C:cytoplasm"/>
    <property type="evidence" value="ECO:0007669"/>
    <property type="project" value="UniProtKB-ARBA"/>
</dbReference>
<evidence type="ECO:0000256" key="14">
    <source>
        <dbReference type="PIRSR" id="PIRSR001461-3"/>
    </source>
</evidence>
<evidence type="ECO:0000256" key="11">
    <source>
        <dbReference type="PIRNR" id="PIRNR001461"/>
    </source>
</evidence>
<accession>A0A2W5SPP0</accession>
<evidence type="ECO:0000313" key="16">
    <source>
        <dbReference type="Proteomes" id="UP000249432"/>
    </source>
</evidence>
<sequence length="259" mass="27797">MTSRLEPSVGVSAQVAPLIAPSILSADFAHLGRDIDAVSHADWIHVDVMDGHFVPNLSFGLPIAQAVARETQLPLDCHLMIDDPERWAPDYADFYSVTFHAEAVDDIDAAIALARTLRAAGTRAGISIKPKTPVDEVLAHLEEFDMVLVMSVEPGFGGQKFMPEVLTKVRALRQRADQIWGKETDDDSADGRCLIEIDGGISADTIASAAEAGVDVFVAGSAVYKADSPNTAIDELRENARAGYSPADRGSQHLAGHQR</sequence>
<comment type="cofactor">
    <cofactor evidence="5">
        <name>Fe(2+)</name>
        <dbReference type="ChEBI" id="CHEBI:29033"/>
    </cofactor>
</comment>
<dbReference type="Gene3D" id="3.20.20.70">
    <property type="entry name" value="Aldolase class I"/>
    <property type="match status" value="1"/>
</dbReference>
<gene>
    <name evidence="10 15" type="primary">rpe</name>
    <name evidence="15" type="ORF">DI525_05775</name>
</gene>
<dbReference type="NCBIfam" id="TIGR01163">
    <property type="entry name" value="rpe"/>
    <property type="match status" value="1"/>
</dbReference>
<dbReference type="Pfam" id="PF00834">
    <property type="entry name" value="Ribul_P_3_epim"/>
    <property type="match status" value="1"/>
</dbReference>
<dbReference type="GO" id="GO:0019323">
    <property type="term" value="P:pentose catabolic process"/>
    <property type="evidence" value="ECO:0007669"/>
    <property type="project" value="UniProtKB-UniRule"/>
</dbReference>
<protein>
    <recommendedName>
        <fullName evidence="7 10">Ribulose-phosphate 3-epimerase</fullName>
        <ecNumber evidence="7 10">5.1.3.1</ecNumber>
    </recommendedName>
</protein>
<keyword evidence="9 10" id="KW-0413">Isomerase</keyword>
<evidence type="ECO:0000256" key="13">
    <source>
        <dbReference type="PIRSR" id="PIRSR001461-2"/>
    </source>
</evidence>
<comment type="pathway">
    <text evidence="10">Carbohydrate degradation.</text>
</comment>
<evidence type="ECO:0000256" key="4">
    <source>
        <dbReference type="ARBA" id="ARBA00001947"/>
    </source>
</evidence>
<comment type="cofactor">
    <cofactor evidence="4">
        <name>Zn(2+)</name>
        <dbReference type="ChEBI" id="CHEBI:29105"/>
    </cofactor>
</comment>
<dbReference type="InterPro" id="IPR011060">
    <property type="entry name" value="RibuloseP-bd_barrel"/>
</dbReference>
<dbReference type="HAMAP" id="MF_02227">
    <property type="entry name" value="RPE"/>
    <property type="match status" value="1"/>
</dbReference>
<keyword evidence="13" id="KW-0170">Cobalt</keyword>
<comment type="cofactor">
    <cofactor evidence="10 13">
        <name>a divalent metal cation</name>
        <dbReference type="ChEBI" id="CHEBI:60240"/>
    </cofactor>
    <text evidence="10 13">Binds 1 divalent metal cation per subunit.</text>
</comment>
<proteinExistence type="inferred from homology"/>
<feature type="binding site" evidence="10 13">
    <location>
        <position position="198"/>
    </location>
    <ligand>
        <name>a divalent metal cation</name>
        <dbReference type="ChEBI" id="CHEBI:60240"/>
    </ligand>
</feature>
<evidence type="ECO:0000256" key="3">
    <source>
        <dbReference type="ARBA" id="ARBA00001941"/>
    </source>
</evidence>
<feature type="binding site" evidence="14">
    <location>
        <position position="200"/>
    </location>
    <ligand>
        <name>substrate</name>
    </ligand>
</feature>
<evidence type="ECO:0000313" key="15">
    <source>
        <dbReference type="EMBL" id="PZR04912.1"/>
    </source>
</evidence>
<keyword evidence="13" id="KW-0464">Manganese</keyword>
<dbReference type="PROSITE" id="PS01086">
    <property type="entry name" value="RIBUL_P_3_EPIMER_2"/>
    <property type="match status" value="1"/>
</dbReference>
<dbReference type="PANTHER" id="PTHR11749">
    <property type="entry name" value="RIBULOSE-5-PHOSPHATE-3-EPIMERASE"/>
    <property type="match status" value="1"/>
</dbReference>
<dbReference type="PROSITE" id="PS01085">
    <property type="entry name" value="RIBUL_P_3_EPIMER_1"/>
    <property type="match status" value="1"/>
</dbReference>
<feature type="binding site" evidence="10 13">
    <location>
        <position position="47"/>
    </location>
    <ligand>
        <name>a divalent metal cation</name>
        <dbReference type="ChEBI" id="CHEBI:60240"/>
    </ligand>
</feature>
<feature type="binding site" evidence="10 14">
    <location>
        <begin position="155"/>
        <end position="158"/>
    </location>
    <ligand>
        <name>substrate</name>
    </ligand>
</feature>
<comment type="catalytic activity">
    <reaction evidence="1 10 11">
        <text>D-ribulose 5-phosphate = D-xylulose 5-phosphate</text>
        <dbReference type="Rhea" id="RHEA:13677"/>
        <dbReference type="ChEBI" id="CHEBI:57737"/>
        <dbReference type="ChEBI" id="CHEBI:58121"/>
        <dbReference type="EC" id="5.1.3.1"/>
    </reaction>
</comment>
<organism evidence="15 16">
    <name type="scientific">Corynebacterium kroppenstedtii</name>
    <dbReference type="NCBI Taxonomy" id="161879"/>
    <lineage>
        <taxon>Bacteria</taxon>
        <taxon>Bacillati</taxon>
        <taxon>Actinomycetota</taxon>
        <taxon>Actinomycetes</taxon>
        <taxon>Mycobacteriales</taxon>
        <taxon>Corynebacteriaceae</taxon>
        <taxon>Corynebacterium</taxon>
    </lineage>
</organism>
<comment type="function">
    <text evidence="10">Catalyzes the reversible epimerization of D-ribulose 5-phosphate to D-xylulose 5-phosphate.</text>
</comment>
<dbReference type="SUPFAM" id="SSF51366">
    <property type="entry name" value="Ribulose-phoshate binding barrel"/>
    <property type="match status" value="1"/>
</dbReference>
<feature type="binding site" evidence="10 14">
    <location>
        <begin position="220"/>
        <end position="221"/>
    </location>
    <ligand>
        <name>substrate</name>
    </ligand>
</feature>
<dbReference type="NCBIfam" id="NF004076">
    <property type="entry name" value="PRK05581.1-4"/>
    <property type="match status" value="1"/>
</dbReference>
<evidence type="ECO:0000256" key="12">
    <source>
        <dbReference type="PIRSR" id="PIRSR001461-1"/>
    </source>
</evidence>
<reference evidence="15 16" key="1">
    <citation type="submission" date="2017-08" db="EMBL/GenBank/DDBJ databases">
        <title>Infants hospitalized years apart are colonized by the same room-sourced microbial strains.</title>
        <authorList>
            <person name="Brooks B."/>
            <person name="Olm M.R."/>
            <person name="Firek B.A."/>
            <person name="Baker R."/>
            <person name="Thomas B.C."/>
            <person name="Morowitz M.J."/>
            <person name="Banfield J.F."/>
        </authorList>
    </citation>
    <scope>NUCLEOTIDE SEQUENCE [LARGE SCALE GENOMIC DNA]</scope>
    <source>
        <strain evidence="15">S2_003_000_R1_3</strain>
    </source>
</reference>
<comment type="caution">
    <text evidence="15">The sequence shown here is derived from an EMBL/GenBank/DDBJ whole genome shotgun (WGS) entry which is preliminary data.</text>
</comment>
<feature type="active site" description="Proton donor" evidence="10 12">
    <location>
        <position position="198"/>
    </location>
</feature>
<evidence type="ECO:0000256" key="10">
    <source>
        <dbReference type="HAMAP-Rule" id="MF_02227"/>
    </source>
</evidence>
<dbReference type="GO" id="GO:0046872">
    <property type="term" value="F:metal ion binding"/>
    <property type="evidence" value="ECO:0007669"/>
    <property type="project" value="UniProtKB-UniRule"/>
</dbReference>
<feature type="binding site" evidence="10 14">
    <location>
        <position position="22"/>
    </location>
    <ligand>
        <name>substrate</name>
    </ligand>
</feature>
<dbReference type="EMBL" id="QFRA01000011">
    <property type="protein sequence ID" value="PZR04912.1"/>
    <property type="molecule type" value="Genomic_DNA"/>
</dbReference>
<keyword evidence="10 11" id="KW-0119">Carbohydrate metabolism</keyword>
<dbReference type="PIRSF" id="PIRSF001461">
    <property type="entry name" value="RPE"/>
    <property type="match status" value="1"/>
</dbReference>
<comment type="cofactor">
    <cofactor evidence="2">
        <name>Mn(2+)</name>
        <dbReference type="ChEBI" id="CHEBI:29035"/>
    </cofactor>
</comment>
<dbReference type="InterPro" id="IPR013785">
    <property type="entry name" value="Aldolase_TIM"/>
</dbReference>
<evidence type="ECO:0000256" key="1">
    <source>
        <dbReference type="ARBA" id="ARBA00001782"/>
    </source>
</evidence>
<evidence type="ECO:0000256" key="9">
    <source>
        <dbReference type="ARBA" id="ARBA00023235"/>
    </source>
</evidence>
<dbReference type="EC" id="5.1.3.1" evidence="7 10"/>
<dbReference type="InterPro" id="IPR026019">
    <property type="entry name" value="Ribul_P_3_epim"/>
</dbReference>
<evidence type="ECO:0000256" key="7">
    <source>
        <dbReference type="ARBA" id="ARBA00013188"/>
    </source>
</evidence>
<evidence type="ECO:0000256" key="2">
    <source>
        <dbReference type="ARBA" id="ARBA00001936"/>
    </source>
</evidence>
<comment type="similarity">
    <text evidence="6 10 11">Belongs to the ribulose-phosphate 3-epimerase family.</text>
</comment>
<keyword evidence="13" id="KW-0862">Zinc</keyword>
<evidence type="ECO:0000256" key="6">
    <source>
        <dbReference type="ARBA" id="ARBA00009541"/>
    </source>
</evidence>
<dbReference type="FunFam" id="3.20.20.70:FF:000004">
    <property type="entry name" value="Ribulose-phosphate 3-epimerase"/>
    <property type="match status" value="1"/>
</dbReference>
<feature type="binding site" evidence="10 13">
    <location>
        <position position="45"/>
    </location>
    <ligand>
        <name>a divalent metal cation</name>
        <dbReference type="ChEBI" id="CHEBI:60240"/>
    </ligand>
</feature>
<dbReference type="InterPro" id="IPR000056">
    <property type="entry name" value="Ribul_P_3_epim-like"/>
</dbReference>
<keyword evidence="8 10" id="KW-0479">Metal-binding</keyword>
<dbReference type="GO" id="GO:0006098">
    <property type="term" value="P:pentose-phosphate shunt"/>
    <property type="evidence" value="ECO:0007669"/>
    <property type="project" value="UniProtKB-UniRule"/>
</dbReference>
<name>A0A2W5SPP0_9CORY</name>
<evidence type="ECO:0000256" key="5">
    <source>
        <dbReference type="ARBA" id="ARBA00001954"/>
    </source>
</evidence>
<comment type="cofactor">
    <cofactor evidence="3">
        <name>Co(2+)</name>
        <dbReference type="ChEBI" id="CHEBI:48828"/>
    </cofactor>
</comment>
<feature type="binding site" evidence="10">
    <location>
        <begin position="198"/>
        <end position="200"/>
    </location>
    <ligand>
        <name>substrate</name>
    </ligand>
</feature>
<evidence type="ECO:0000256" key="8">
    <source>
        <dbReference type="ARBA" id="ARBA00022723"/>
    </source>
</evidence>
<dbReference type="RefSeq" id="WP_303734814.1">
    <property type="nucleotide sequence ID" value="NZ_CAKZHK010000009.1"/>
</dbReference>
<dbReference type="AlphaFoldDB" id="A0A2W5SPP0"/>
<dbReference type="Proteomes" id="UP000249432">
    <property type="component" value="Unassembled WGS sequence"/>
</dbReference>
<feature type="binding site" evidence="10 13">
    <location>
        <position position="78"/>
    </location>
    <ligand>
        <name>a divalent metal cation</name>
        <dbReference type="ChEBI" id="CHEBI:60240"/>
    </ligand>
</feature>